<dbReference type="CDD" id="cd03426">
    <property type="entry name" value="NUDIX_CoAse_Nudt7"/>
    <property type="match status" value="1"/>
</dbReference>
<dbReference type="EMBL" id="ASRX01000043">
    <property type="protein sequence ID" value="EYF03671.1"/>
    <property type="molecule type" value="Genomic_DNA"/>
</dbReference>
<dbReference type="InterPro" id="IPR000086">
    <property type="entry name" value="NUDIX_hydrolase_dom"/>
</dbReference>
<feature type="domain" description="Nudix hydrolase" evidence="1">
    <location>
        <begin position="28"/>
        <end position="172"/>
    </location>
</feature>
<proteinExistence type="predicted"/>
<keyword evidence="3" id="KW-1185">Reference proteome</keyword>
<dbReference type="PANTHER" id="PTHR12992">
    <property type="entry name" value="NUDIX HYDROLASE"/>
    <property type="match status" value="1"/>
</dbReference>
<evidence type="ECO:0000313" key="3">
    <source>
        <dbReference type="Proteomes" id="UP000019678"/>
    </source>
</evidence>
<dbReference type="Pfam" id="PF00293">
    <property type="entry name" value="NUDIX"/>
    <property type="match status" value="1"/>
</dbReference>
<dbReference type="eggNOG" id="COG0494">
    <property type="taxonomic scope" value="Bacteria"/>
</dbReference>
<dbReference type="PROSITE" id="PS51462">
    <property type="entry name" value="NUDIX"/>
    <property type="match status" value="1"/>
</dbReference>
<dbReference type="STRING" id="1192034.CAP_5282"/>
<dbReference type="AlphaFoldDB" id="A0A017T540"/>
<dbReference type="PANTHER" id="PTHR12992:SF44">
    <property type="entry name" value="NUDIX HYDROLASE DOMAIN-CONTAINING PROTEIN"/>
    <property type="match status" value="1"/>
</dbReference>
<dbReference type="RefSeq" id="WP_052375907.1">
    <property type="nucleotide sequence ID" value="NZ_ASRX01000043.1"/>
</dbReference>
<protein>
    <submittedName>
        <fullName evidence="2">Putative nudix hydrolase YeaB</fullName>
    </submittedName>
</protein>
<name>A0A017T540_9BACT</name>
<dbReference type="Gene3D" id="3.90.79.10">
    <property type="entry name" value="Nucleoside Triphosphate Pyrophosphohydrolase"/>
    <property type="match status" value="1"/>
</dbReference>
<dbReference type="GO" id="GO:0010945">
    <property type="term" value="F:coenzyme A diphosphatase activity"/>
    <property type="evidence" value="ECO:0007669"/>
    <property type="project" value="InterPro"/>
</dbReference>
<comment type="caution">
    <text evidence="2">The sequence shown here is derived from an EMBL/GenBank/DDBJ whole genome shotgun (WGS) entry which is preliminary data.</text>
</comment>
<dbReference type="Proteomes" id="UP000019678">
    <property type="component" value="Unassembled WGS sequence"/>
</dbReference>
<evidence type="ECO:0000313" key="2">
    <source>
        <dbReference type="EMBL" id="EYF03671.1"/>
    </source>
</evidence>
<dbReference type="SUPFAM" id="SSF55811">
    <property type="entry name" value="Nudix"/>
    <property type="match status" value="1"/>
</dbReference>
<keyword evidence="2" id="KW-0378">Hydrolase</keyword>
<gene>
    <name evidence="2" type="ORF">CAP_5282</name>
</gene>
<accession>A0A017T540</accession>
<dbReference type="InterPro" id="IPR045121">
    <property type="entry name" value="CoAse"/>
</dbReference>
<reference evidence="2 3" key="1">
    <citation type="submission" date="2013-05" db="EMBL/GenBank/DDBJ databases">
        <title>Genome assembly of Chondromyces apiculatus DSM 436.</title>
        <authorList>
            <person name="Sharma G."/>
            <person name="Khatri I."/>
            <person name="Kaur C."/>
            <person name="Mayilraj S."/>
            <person name="Subramanian S."/>
        </authorList>
    </citation>
    <scope>NUCLEOTIDE SEQUENCE [LARGE SCALE GENOMIC DNA]</scope>
    <source>
        <strain evidence="2 3">DSM 436</strain>
    </source>
</reference>
<sequence length="203" mass="22269">MGLLSYDLNAISTRIGGRPVDLDSLSAERQAAVAVILRASEAPEADAEVLLVRRAERAGDPWSGHMALPGGRREPDDSSLFVTAVRETREEVGFDLGEHGVLLGRLPDVPAVARGRRVGMVVVPFVFALRSERPEVVLRLNEELVEAMWTPVGPLARGEMNGTTAYLHEGQPFDMPCYRVGDRVVWGLTHRMLGHLFEALHQA</sequence>
<dbReference type="InterPro" id="IPR015797">
    <property type="entry name" value="NUDIX_hydrolase-like_dom_sf"/>
</dbReference>
<evidence type="ECO:0000259" key="1">
    <source>
        <dbReference type="PROSITE" id="PS51462"/>
    </source>
</evidence>
<organism evidence="2 3">
    <name type="scientific">Chondromyces apiculatus DSM 436</name>
    <dbReference type="NCBI Taxonomy" id="1192034"/>
    <lineage>
        <taxon>Bacteria</taxon>
        <taxon>Pseudomonadati</taxon>
        <taxon>Myxococcota</taxon>
        <taxon>Polyangia</taxon>
        <taxon>Polyangiales</taxon>
        <taxon>Polyangiaceae</taxon>
        <taxon>Chondromyces</taxon>
    </lineage>
</organism>